<feature type="region of interest" description="Disordered" evidence="1">
    <location>
        <begin position="55"/>
        <end position="147"/>
    </location>
</feature>
<organism evidence="2 3">
    <name type="scientific">Penicillium canariense</name>
    <dbReference type="NCBI Taxonomy" id="189055"/>
    <lineage>
        <taxon>Eukaryota</taxon>
        <taxon>Fungi</taxon>
        <taxon>Dikarya</taxon>
        <taxon>Ascomycota</taxon>
        <taxon>Pezizomycotina</taxon>
        <taxon>Eurotiomycetes</taxon>
        <taxon>Eurotiomycetidae</taxon>
        <taxon>Eurotiales</taxon>
        <taxon>Aspergillaceae</taxon>
        <taxon>Penicillium</taxon>
    </lineage>
</organism>
<feature type="compositionally biased region" description="Low complexity" evidence="1">
    <location>
        <begin position="55"/>
        <end position="74"/>
    </location>
</feature>
<dbReference type="EMBL" id="JAPQKN010000008">
    <property type="protein sequence ID" value="KAJ5151027.1"/>
    <property type="molecule type" value="Genomic_DNA"/>
</dbReference>
<feature type="compositionally biased region" description="Low complexity" evidence="1">
    <location>
        <begin position="136"/>
        <end position="147"/>
    </location>
</feature>
<evidence type="ECO:0000313" key="2">
    <source>
        <dbReference type="EMBL" id="KAJ5151027.1"/>
    </source>
</evidence>
<reference evidence="2" key="1">
    <citation type="submission" date="2022-11" db="EMBL/GenBank/DDBJ databases">
        <authorList>
            <person name="Petersen C."/>
        </authorList>
    </citation>
    <scope>NUCLEOTIDE SEQUENCE</scope>
    <source>
        <strain evidence="2">IBT 26290</strain>
    </source>
</reference>
<protein>
    <submittedName>
        <fullName evidence="2">Uncharacterized protein</fullName>
    </submittedName>
</protein>
<dbReference type="GeneID" id="81431579"/>
<dbReference type="Proteomes" id="UP001149163">
    <property type="component" value="Unassembled WGS sequence"/>
</dbReference>
<accession>A0A9W9LE88</accession>
<gene>
    <name evidence="2" type="ORF">N7482_010279</name>
</gene>
<reference evidence="2" key="2">
    <citation type="journal article" date="2023" name="IMA Fungus">
        <title>Comparative genomic study of the Penicillium genus elucidates a diverse pangenome and 15 lateral gene transfer events.</title>
        <authorList>
            <person name="Petersen C."/>
            <person name="Sorensen T."/>
            <person name="Nielsen M.R."/>
            <person name="Sondergaard T.E."/>
            <person name="Sorensen J.L."/>
            <person name="Fitzpatrick D.A."/>
            <person name="Frisvad J.C."/>
            <person name="Nielsen K.L."/>
        </authorList>
    </citation>
    <scope>NUCLEOTIDE SEQUENCE</scope>
    <source>
        <strain evidence="2">IBT 26290</strain>
    </source>
</reference>
<dbReference type="RefSeq" id="XP_056538360.1">
    <property type="nucleotide sequence ID" value="XM_056692403.1"/>
</dbReference>
<comment type="caution">
    <text evidence="2">The sequence shown here is derived from an EMBL/GenBank/DDBJ whole genome shotgun (WGS) entry which is preliminary data.</text>
</comment>
<dbReference type="AlphaFoldDB" id="A0A9W9LE88"/>
<feature type="compositionally biased region" description="Polar residues" evidence="1">
    <location>
        <begin position="109"/>
        <end position="135"/>
    </location>
</feature>
<evidence type="ECO:0000313" key="3">
    <source>
        <dbReference type="Proteomes" id="UP001149163"/>
    </source>
</evidence>
<name>A0A9W9LE88_9EURO</name>
<evidence type="ECO:0000256" key="1">
    <source>
        <dbReference type="SAM" id="MobiDB-lite"/>
    </source>
</evidence>
<proteinExistence type="predicted"/>
<sequence>MALRRKMGRIFNNLNCCARRSFPAQANPNQQETLCAQCQPQVPSAQRAIQLLAQVQAPRPAAQPQGPPTQLATQNQPAHPRPRVHFALPATRQSTRSRPGIYARPPRPNAQTQYPSAPLAIQSTAYSTGCSPGNEQPTQTQPQAQPI</sequence>
<keyword evidence="3" id="KW-1185">Reference proteome</keyword>